<name>A0A7S0GN52_9EUKA</name>
<gene>
    <name evidence="1" type="ORF">LAMO00422_LOCUS3177</name>
</gene>
<evidence type="ECO:0008006" key="2">
    <source>
        <dbReference type="Google" id="ProtNLM"/>
    </source>
</evidence>
<organism evidence="1">
    <name type="scientific">Amorphochlora amoebiformis</name>
    <dbReference type="NCBI Taxonomy" id="1561963"/>
    <lineage>
        <taxon>Eukaryota</taxon>
        <taxon>Sar</taxon>
        <taxon>Rhizaria</taxon>
        <taxon>Cercozoa</taxon>
        <taxon>Chlorarachniophyceae</taxon>
        <taxon>Amorphochlora</taxon>
    </lineage>
</organism>
<dbReference type="EMBL" id="HBEM01004528">
    <property type="protein sequence ID" value="CAD8434666.1"/>
    <property type="molecule type" value="Transcribed_RNA"/>
</dbReference>
<dbReference type="InterPro" id="IPR046350">
    <property type="entry name" value="Cystatin_sf"/>
</dbReference>
<accession>A0A7S0GN52</accession>
<protein>
    <recommendedName>
        <fullName evidence="2">Cystatin domain-containing protein</fullName>
    </recommendedName>
</protein>
<dbReference type="AlphaFoldDB" id="A0A7S0GN52"/>
<dbReference type="PROSITE" id="PS00287">
    <property type="entry name" value="CYSTATIN"/>
    <property type="match status" value="1"/>
</dbReference>
<dbReference type="InterPro" id="IPR018073">
    <property type="entry name" value="Prot_inh_cystat_CS"/>
</dbReference>
<dbReference type="Gene3D" id="3.10.450.10">
    <property type="match status" value="1"/>
</dbReference>
<sequence>MSVVGGFTSFRAPNADETKIILGMKKAVAGKLKVDEFKTFEVKGVQTQVVAGINYKYLVHTDDKKLHVTIWGKLDRTHELTKVVEVKE</sequence>
<dbReference type="SUPFAM" id="SSF54403">
    <property type="entry name" value="Cystatin/monellin"/>
    <property type="match status" value="1"/>
</dbReference>
<evidence type="ECO:0000313" key="1">
    <source>
        <dbReference type="EMBL" id="CAD8434666.1"/>
    </source>
</evidence>
<proteinExistence type="predicted"/>
<reference evidence="1" key="1">
    <citation type="submission" date="2021-01" db="EMBL/GenBank/DDBJ databases">
        <authorList>
            <person name="Corre E."/>
            <person name="Pelletier E."/>
            <person name="Niang G."/>
            <person name="Scheremetjew M."/>
            <person name="Finn R."/>
            <person name="Kale V."/>
            <person name="Holt S."/>
            <person name="Cochrane G."/>
            <person name="Meng A."/>
            <person name="Brown T."/>
            <person name="Cohen L."/>
        </authorList>
    </citation>
    <scope>NUCLEOTIDE SEQUENCE</scope>
    <source>
        <strain evidence="1">CCMP2058</strain>
    </source>
</reference>